<proteinExistence type="predicted"/>
<dbReference type="EMBL" id="JAACJM010000129">
    <property type="protein sequence ID" value="KAF5344110.1"/>
    <property type="molecule type" value="Genomic_DNA"/>
</dbReference>
<dbReference type="OrthoDB" id="2432613at2759"/>
<keyword evidence="1 3" id="KW-0732">Signal</keyword>
<evidence type="ECO:0000256" key="2">
    <source>
        <dbReference type="SAM" id="MobiDB-lite"/>
    </source>
</evidence>
<organism evidence="5 6">
    <name type="scientific">Tetrapyrgos nigripes</name>
    <dbReference type="NCBI Taxonomy" id="182062"/>
    <lineage>
        <taxon>Eukaryota</taxon>
        <taxon>Fungi</taxon>
        <taxon>Dikarya</taxon>
        <taxon>Basidiomycota</taxon>
        <taxon>Agaricomycotina</taxon>
        <taxon>Agaricomycetes</taxon>
        <taxon>Agaricomycetidae</taxon>
        <taxon>Agaricales</taxon>
        <taxon>Marasmiineae</taxon>
        <taxon>Marasmiaceae</taxon>
        <taxon>Tetrapyrgos</taxon>
    </lineage>
</organism>
<name>A0A8H5FNU9_9AGAR</name>
<comment type="caution">
    <text evidence="5">The sequence shown here is derived from an EMBL/GenBank/DDBJ whole genome shotgun (WGS) entry which is preliminary data.</text>
</comment>
<evidence type="ECO:0000313" key="5">
    <source>
        <dbReference type="EMBL" id="KAF5344110.1"/>
    </source>
</evidence>
<evidence type="ECO:0000256" key="3">
    <source>
        <dbReference type="SAM" id="SignalP"/>
    </source>
</evidence>
<reference evidence="5 6" key="1">
    <citation type="journal article" date="2020" name="ISME J.">
        <title>Uncovering the hidden diversity of litter-decomposition mechanisms in mushroom-forming fungi.</title>
        <authorList>
            <person name="Floudas D."/>
            <person name="Bentzer J."/>
            <person name="Ahren D."/>
            <person name="Johansson T."/>
            <person name="Persson P."/>
            <person name="Tunlid A."/>
        </authorList>
    </citation>
    <scope>NUCLEOTIDE SEQUENCE [LARGE SCALE GENOMIC DNA]</scope>
    <source>
        <strain evidence="5 6">CBS 291.85</strain>
    </source>
</reference>
<dbReference type="PANTHER" id="PTHR40633">
    <property type="entry name" value="MATRIX PROTEIN, PUTATIVE (AFU_ORTHOLOGUE AFUA_8G05410)-RELATED"/>
    <property type="match status" value="1"/>
</dbReference>
<dbReference type="Proteomes" id="UP000559256">
    <property type="component" value="Unassembled WGS sequence"/>
</dbReference>
<evidence type="ECO:0000256" key="1">
    <source>
        <dbReference type="ARBA" id="ARBA00022729"/>
    </source>
</evidence>
<dbReference type="InterPro" id="IPR018466">
    <property type="entry name" value="Kre9/Knh1-like_N"/>
</dbReference>
<feature type="region of interest" description="Disordered" evidence="2">
    <location>
        <begin position="111"/>
        <end position="211"/>
    </location>
</feature>
<gene>
    <name evidence="5" type="ORF">D9758_008898</name>
</gene>
<dbReference type="AlphaFoldDB" id="A0A8H5FNU9"/>
<feature type="domain" description="Yeast cell wall synthesis Kre9/Knh1-like N-terminal" evidence="4">
    <location>
        <begin position="25"/>
        <end position="113"/>
    </location>
</feature>
<evidence type="ECO:0000313" key="6">
    <source>
        <dbReference type="Proteomes" id="UP000559256"/>
    </source>
</evidence>
<feature type="compositionally biased region" description="Low complexity" evidence="2">
    <location>
        <begin position="194"/>
        <end position="210"/>
    </location>
</feature>
<sequence>MSSILSLFMLISVVAGDTVFTPTAPGPGDVFKAGKDCTIAWKPGNWTNVTITLMSGSNTDMNLVAPVAHDIDGSDPSLSPFTWTCPEVDPYSAIYFYQFKNGNDTTWTTRFTITSPSGSSNTPEHSSQPNGDAIPWGIGSLRNSSTTTNAQSNPPRPNGETDQSSPASSSLAQRTAATMNQRQATPTIVFPNISSMTQPTSTTSTTSSLTGHKAENGVGFLGPRLTVPLAVFVLPGLYIYGVL</sequence>
<accession>A0A8H5FNU9</accession>
<feature type="compositionally biased region" description="Polar residues" evidence="2">
    <location>
        <begin position="111"/>
        <end position="130"/>
    </location>
</feature>
<feature type="compositionally biased region" description="Polar residues" evidence="2">
    <location>
        <begin position="141"/>
        <end position="153"/>
    </location>
</feature>
<evidence type="ECO:0000259" key="4">
    <source>
        <dbReference type="Pfam" id="PF10342"/>
    </source>
</evidence>
<protein>
    <recommendedName>
        <fullName evidence="4">Yeast cell wall synthesis Kre9/Knh1-like N-terminal domain-containing protein</fullName>
    </recommendedName>
</protein>
<dbReference type="Pfam" id="PF10342">
    <property type="entry name" value="Kre9_KNH"/>
    <property type="match status" value="1"/>
</dbReference>
<dbReference type="InterPro" id="IPR052982">
    <property type="entry name" value="SRP1/TIP1-like"/>
</dbReference>
<feature type="compositionally biased region" description="Polar residues" evidence="2">
    <location>
        <begin position="160"/>
        <end position="186"/>
    </location>
</feature>
<feature type="signal peptide" evidence="3">
    <location>
        <begin position="1"/>
        <end position="16"/>
    </location>
</feature>
<dbReference type="PANTHER" id="PTHR40633:SF1">
    <property type="entry name" value="GPI ANCHORED SERINE-THREONINE RICH PROTEIN (AFU_ORTHOLOGUE AFUA_1G03630)"/>
    <property type="match status" value="1"/>
</dbReference>
<keyword evidence="6" id="KW-1185">Reference proteome</keyword>
<feature type="chain" id="PRO_5034395921" description="Yeast cell wall synthesis Kre9/Knh1-like N-terminal domain-containing protein" evidence="3">
    <location>
        <begin position="17"/>
        <end position="243"/>
    </location>
</feature>